<dbReference type="InterPro" id="IPR036388">
    <property type="entry name" value="WH-like_DNA-bd_sf"/>
</dbReference>
<accession>A0A5E4YF53</accession>
<dbReference type="Pfam" id="PF00126">
    <property type="entry name" value="HTH_1"/>
    <property type="match status" value="1"/>
</dbReference>
<keyword evidence="3" id="KW-0238">DNA-binding</keyword>
<dbReference type="PANTHER" id="PTHR30537">
    <property type="entry name" value="HTH-TYPE TRANSCRIPTIONAL REGULATOR"/>
    <property type="match status" value="1"/>
</dbReference>
<organism evidence="7 8">
    <name type="scientific">Pandoraea eparura</name>
    <dbReference type="NCBI Taxonomy" id="2508291"/>
    <lineage>
        <taxon>Bacteria</taxon>
        <taxon>Pseudomonadati</taxon>
        <taxon>Pseudomonadota</taxon>
        <taxon>Betaproteobacteria</taxon>
        <taxon>Burkholderiales</taxon>
        <taxon>Burkholderiaceae</taxon>
        <taxon>Pandoraea</taxon>
    </lineage>
</organism>
<name>A0A5E4YF53_9BURK</name>
<sequence length="392" mass="42796">MVCARDGALSNCHDLWCRESVVAPQIYIVCRGKLAQSSERKPSPQRAGTTLDSDAQRAQARDNQHAADEIRSSTSNLRGVAKNTGRHLAETMNQLQAMRVFLNVAETGSFGSAAVKLNLSNAVVTRYVALLEEHLGARLLNRTTRRMSLTETGRLYARGCRQIFDQLDEMEAGVSNASRMPSGELRVASSTTFSLQALTPLLTLYRLRYPAVHLAVDLFDGGVNFIEEGYDVGILAPTQVNSTRVVSRPLLSVSAILVATPQLILGHGSPSEPQELRKFPLLCLQTDARNPTLRFTKENTAECVSFDPVYSANNLLMLKQAAMAGIGGSVLPRTMVVDELSQGKLGQVLPNWQVGGNALEIALIYPGRRNISAKTRTFVEMTIKHFGQDASL</sequence>
<dbReference type="InterPro" id="IPR005119">
    <property type="entry name" value="LysR_subst-bd"/>
</dbReference>
<dbReference type="InterPro" id="IPR058163">
    <property type="entry name" value="LysR-type_TF_proteobact-type"/>
</dbReference>
<feature type="compositionally biased region" description="Basic and acidic residues" evidence="5">
    <location>
        <begin position="59"/>
        <end position="71"/>
    </location>
</feature>
<dbReference type="InterPro" id="IPR036390">
    <property type="entry name" value="WH_DNA-bd_sf"/>
</dbReference>
<dbReference type="PANTHER" id="PTHR30537:SF35">
    <property type="entry name" value="TRANSCRIPTIONAL REGULATORY PROTEIN"/>
    <property type="match status" value="1"/>
</dbReference>
<evidence type="ECO:0000259" key="6">
    <source>
        <dbReference type="PROSITE" id="PS50931"/>
    </source>
</evidence>
<dbReference type="Gene3D" id="1.10.10.10">
    <property type="entry name" value="Winged helix-like DNA-binding domain superfamily/Winged helix DNA-binding domain"/>
    <property type="match status" value="1"/>
</dbReference>
<proteinExistence type="inferred from homology"/>
<dbReference type="Gene3D" id="3.40.190.290">
    <property type="match status" value="1"/>
</dbReference>
<evidence type="ECO:0000256" key="4">
    <source>
        <dbReference type="ARBA" id="ARBA00023163"/>
    </source>
</evidence>
<dbReference type="SUPFAM" id="SSF53850">
    <property type="entry name" value="Periplasmic binding protein-like II"/>
    <property type="match status" value="1"/>
</dbReference>
<dbReference type="InterPro" id="IPR000847">
    <property type="entry name" value="LysR_HTH_N"/>
</dbReference>
<dbReference type="FunFam" id="1.10.10.10:FF:000001">
    <property type="entry name" value="LysR family transcriptional regulator"/>
    <property type="match status" value="1"/>
</dbReference>
<protein>
    <submittedName>
        <fullName evidence="7">HTH-type transcriptional regulator DmlR</fullName>
    </submittedName>
</protein>
<evidence type="ECO:0000256" key="2">
    <source>
        <dbReference type="ARBA" id="ARBA00023015"/>
    </source>
</evidence>
<dbReference type="PROSITE" id="PS50931">
    <property type="entry name" value="HTH_LYSR"/>
    <property type="match status" value="1"/>
</dbReference>
<dbReference type="GO" id="GO:0006351">
    <property type="term" value="P:DNA-templated transcription"/>
    <property type="evidence" value="ECO:0007669"/>
    <property type="project" value="TreeGrafter"/>
</dbReference>
<feature type="domain" description="HTH lysR-type" evidence="6">
    <location>
        <begin position="93"/>
        <end position="150"/>
    </location>
</feature>
<evidence type="ECO:0000256" key="3">
    <source>
        <dbReference type="ARBA" id="ARBA00023125"/>
    </source>
</evidence>
<reference evidence="7 8" key="1">
    <citation type="submission" date="2019-08" db="EMBL/GenBank/DDBJ databases">
        <authorList>
            <person name="Peeters C."/>
        </authorList>
    </citation>
    <scope>NUCLEOTIDE SEQUENCE [LARGE SCALE GENOMIC DNA]</scope>
    <source>
        <strain evidence="7 8">LMG 31012</strain>
    </source>
</reference>
<evidence type="ECO:0000256" key="1">
    <source>
        <dbReference type="ARBA" id="ARBA00009437"/>
    </source>
</evidence>
<dbReference type="AlphaFoldDB" id="A0A5E4YF53"/>
<dbReference type="Proteomes" id="UP000400981">
    <property type="component" value="Unassembled WGS sequence"/>
</dbReference>
<evidence type="ECO:0000313" key="8">
    <source>
        <dbReference type="Proteomes" id="UP000400981"/>
    </source>
</evidence>
<gene>
    <name evidence="7" type="primary">dmlR_9</name>
    <name evidence="7" type="ORF">PEP31012_04489</name>
</gene>
<evidence type="ECO:0000256" key="5">
    <source>
        <dbReference type="SAM" id="MobiDB-lite"/>
    </source>
</evidence>
<dbReference type="Pfam" id="PF03466">
    <property type="entry name" value="LysR_substrate"/>
    <property type="match status" value="1"/>
</dbReference>
<evidence type="ECO:0000313" key="7">
    <source>
        <dbReference type="EMBL" id="VVE46975.1"/>
    </source>
</evidence>
<dbReference type="CDD" id="cd08422">
    <property type="entry name" value="PBP2_CrgA_like"/>
    <property type="match status" value="1"/>
</dbReference>
<dbReference type="EMBL" id="CABPSH010000018">
    <property type="protein sequence ID" value="VVE46975.1"/>
    <property type="molecule type" value="Genomic_DNA"/>
</dbReference>
<dbReference type="GO" id="GO:0003700">
    <property type="term" value="F:DNA-binding transcription factor activity"/>
    <property type="evidence" value="ECO:0007669"/>
    <property type="project" value="InterPro"/>
</dbReference>
<feature type="region of interest" description="Disordered" evidence="5">
    <location>
        <begin position="38"/>
        <end position="78"/>
    </location>
</feature>
<dbReference type="SUPFAM" id="SSF46785">
    <property type="entry name" value="Winged helix' DNA-binding domain"/>
    <property type="match status" value="1"/>
</dbReference>
<keyword evidence="8" id="KW-1185">Reference proteome</keyword>
<keyword evidence="2" id="KW-0805">Transcription regulation</keyword>
<dbReference type="OrthoDB" id="9080054at2"/>
<comment type="similarity">
    <text evidence="1">Belongs to the LysR transcriptional regulatory family.</text>
</comment>
<keyword evidence="4" id="KW-0804">Transcription</keyword>
<dbReference type="GO" id="GO:0043565">
    <property type="term" value="F:sequence-specific DNA binding"/>
    <property type="evidence" value="ECO:0007669"/>
    <property type="project" value="TreeGrafter"/>
</dbReference>